<dbReference type="AlphaFoldDB" id="A5Z9R4"/>
<gene>
    <name evidence="1" type="ORF">EUBVEN_02460</name>
</gene>
<name>A5Z9R4_9FIRM</name>
<dbReference type="EMBL" id="AAVL02000037">
    <property type="protein sequence ID" value="EDM50508.1"/>
    <property type="molecule type" value="Genomic_DNA"/>
</dbReference>
<evidence type="ECO:0000313" key="1">
    <source>
        <dbReference type="EMBL" id="EDM50508.1"/>
    </source>
</evidence>
<reference evidence="1 2" key="2">
    <citation type="submission" date="2007-04" db="EMBL/GenBank/DDBJ databases">
        <title>Draft genome sequence of Eubacterium ventriosum (ATCC 27560).</title>
        <authorList>
            <person name="Sudarsanam P."/>
            <person name="Ley R."/>
            <person name="Guruge J."/>
            <person name="Turnbaugh P.J."/>
            <person name="Mahowald M."/>
            <person name="Liep D."/>
            <person name="Gordon J."/>
        </authorList>
    </citation>
    <scope>NUCLEOTIDE SEQUENCE [LARGE SCALE GENOMIC DNA]</scope>
    <source>
        <strain evidence="1 2">ATCC 27560</strain>
    </source>
</reference>
<dbReference type="HOGENOM" id="CLU_521519_0_0_9"/>
<proteinExistence type="predicted"/>
<dbReference type="eggNOG" id="ENOG5032TBP">
    <property type="taxonomic scope" value="Bacteria"/>
</dbReference>
<reference evidence="1 2" key="1">
    <citation type="submission" date="2007-03" db="EMBL/GenBank/DDBJ databases">
        <authorList>
            <person name="Fulton L."/>
            <person name="Clifton S."/>
            <person name="Fulton B."/>
            <person name="Xu J."/>
            <person name="Minx P."/>
            <person name="Pepin K.H."/>
            <person name="Johnson M."/>
            <person name="Thiruvilangam P."/>
            <person name="Bhonagiri V."/>
            <person name="Nash W.E."/>
            <person name="Mardis E.R."/>
            <person name="Wilson R.K."/>
        </authorList>
    </citation>
    <scope>NUCLEOTIDE SEQUENCE [LARGE SCALE GENOMIC DNA]</scope>
    <source>
        <strain evidence="1 2">ATCC 27560</strain>
    </source>
</reference>
<dbReference type="Proteomes" id="UP000006000">
    <property type="component" value="Unassembled WGS sequence"/>
</dbReference>
<organism evidence="1 2">
    <name type="scientific">Eubacterium ventriosum ATCC 27560</name>
    <dbReference type="NCBI Taxonomy" id="411463"/>
    <lineage>
        <taxon>Bacteria</taxon>
        <taxon>Bacillati</taxon>
        <taxon>Bacillota</taxon>
        <taxon>Clostridia</taxon>
        <taxon>Eubacteriales</taxon>
        <taxon>Eubacteriaceae</taxon>
        <taxon>Eubacterium</taxon>
    </lineage>
</organism>
<accession>A5Z9R4</accession>
<comment type="caution">
    <text evidence="1">The sequence shown here is derived from an EMBL/GenBank/DDBJ whole genome shotgun (WGS) entry which is preliminary data.</text>
</comment>
<dbReference type="OrthoDB" id="7056571at2"/>
<dbReference type="STRING" id="411463.EUBVEN_02460"/>
<protein>
    <submittedName>
        <fullName evidence="1">Uncharacterized protein</fullName>
    </submittedName>
</protein>
<evidence type="ECO:0000313" key="2">
    <source>
        <dbReference type="Proteomes" id="UP000006000"/>
    </source>
</evidence>
<sequence length="522" mass="61609">MAKKVRFSLEMKNGVEVTDLESLKENFDIEKVKQYMIDGRLLTWLQDRYYEDEADEVEELDEEDRKLGEKLCEIFEVPYDPREEQSAEMIERLNKLKEYTCNEEVLNHVTSVAFSQEELADLLDEEEEVIYLCGDRFSIPLSKTNTTYIGVNEPIVTYKNKKNKNLDELGIKFAYVKFDEGVVNTPQIAEIDKTENKNYNEEQHKDEERLEEYPIILFAENSPYKGSEYRCLYMNDPRTGMDVKISEERKDSVVDYCNSKEYVFYAFENDNNIMRYNIRTGETMIIPTKLKGKMGLVYKEDSLFNMFEKVDYFEERKRKEEEYKKTTYNTRRCGFVDQTDINRTNGKESEFDRDISDLQYERTMFCGENCVIVRNPENGKFVQIGFDGNSQKEISILGNDETCAIGWIHKDIIYYCNMGTYMMYNLKTRVNQKIKSEDEYYKIPFLVTDGECVCYPEQYAEYKKNGEYIDSFYRVICQNMDGTDKKVVKDRLNTSSSEVKAIVINGNKIKIKQYSKSFVIEK</sequence>
<dbReference type="RefSeq" id="WP_005363977.1">
    <property type="nucleotide sequence ID" value="NZ_DS264286.1"/>
</dbReference>